<dbReference type="STRING" id="1298598.JCM21714_2533"/>
<dbReference type="PANTHER" id="PTHR48106">
    <property type="entry name" value="QUINONE OXIDOREDUCTASE PIG3-RELATED"/>
    <property type="match status" value="1"/>
</dbReference>
<keyword evidence="4" id="KW-1185">Reference proteome</keyword>
<evidence type="ECO:0000256" key="2">
    <source>
        <dbReference type="ARBA" id="ARBA00023002"/>
    </source>
</evidence>
<comment type="caution">
    <text evidence="3">The sequence shown here is derived from an EMBL/GenBank/DDBJ whole genome shotgun (WGS) entry which is preliminary data.</text>
</comment>
<reference evidence="3 4" key="1">
    <citation type="journal article" date="2014" name="Genome Announc.">
        <title>Draft Genome Sequence of the Boron-Tolerant and Moderately Halotolerant Bacterium Gracilibacillus boraciitolerans JCM 21714T.</title>
        <authorList>
            <person name="Ahmed I."/>
            <person name="Oshima K."/>
            <person name="Suda W."/>
            <person name="Kitamura K."/>
            <person name="Iida T."/>
            <person name="Ohmori Y."/>
            <person name="Fujiwara T."/>
            <person name="Hattori M."/>
            <person name="Ohkuma M."/>
        </authorList>
    </citation>
    <scope>NUCLEOTIDE SEQUENCE [LARGE SCALE GENOMIC DNA]</scope>
    <source>
        <strain evidence="3 4">JCM 21714</strain>
    </source>
</reference>
<keyword evidence="2" id="KW-0560">Oxidoreductase</keyword>
<protein>
    <submittedName>
        <fullName evidence="3">Quinone oxidoreductase</fullName>
    </submittedName>
</protein>
<dbReference type="Pfam" id="PF13602">
    <property type="entry name" value="ADH_zinc_N_2"/>
    <property type="match status" value="1"/>
</dbReference>
<dbReference type="EMBL" id="BAVS01000012">
    <property type="protein sequence ID" value="GAE93448.1"/>
    <property type="molecule type" value="Genomic_DNA"/>
</dbReference>
<dbReference type="PANTHER" id="PTHR48106:SF18">
    <property type="entry name" value="QUINONE OXIDOREDUCTASE PIG3"/>
    <property type="match status" value="1"/>
</dbReference>
<dbReference type="eggNOG" id="COG0604">
    <property type="taxonomic scope" value="Bacteria"/>
</dbReference>
<dbReference type="Gene3D" id="3.40.50.720">
    <property type="entry name" value="NAD(P)-binding Rossmann-like Domain"/>
    <property type="match status" value="1"/>
</dbReference>
<dbReference type="SUPFAM" id="SSF51735">
    <property type="entry name" value="NAD(P)-binding Rossmann-fold domains"/>
    <property type="match status" value="1"/>
</dbReference>
<dbReference type="GO" id="GO:0048038">
    <property type="term" value="F:quinone binding"/>
    <property type="evidence" value="ECO:0007669"/>
    <property type="project" value="TreeGrafter"/>
</dbReference>
<dbReference type="InterPro" id="IPR036291">
    <property type="entry name" value="NAD(P)-bd_dom_sf"/>
</dbReference>
<accession>W4VKW1</accession>
<proteinExistence type="predicted"/>
<evidence type="ECO:0000256" key="1">
    <source>
        <dbReference type="ARBA" id="ARBA00022857"/>
    </source>
</evidence>
<organism evidence="3 4">
    <name type="scientific">Gracilibacillus boraciitolerans JCM 21714</name>
    <dbReference type="NCBI Taxonomy" id="1298598"/>
    <lineage>
        <taxon>Bacteria</taxon>
        <taxon>Bacillati</taxon>
        <taxon>Bacillota</taxon>
        <taxon>Bacilli</taxon>
        <taxon>Bacillales</taxon>
        <taxon>Bacillaceae</taxon>
        <taxon>Gracilibacillus</taxon>
    </lineage>
</organism>
<keyword evidence="1" id="KW-0521">NADP</keyword>
<dbReference type="Proteomes" id="UP000019102">
    <property type="component" value="Unassembled WGS sequence"/>
</dbReference>
<dbReference type="AlphaFoldDB" id="W4VKW1"/>
<evidence type="ECO:0000313" key="3">
    <source>
        <dbReference type="EMBL" id="GAE93448.1"/>
    </source>
</evidence>
<name>W4VKW1_9BACI</name>
<evidence type="ECO:0000313" key="4">
    <source>
        <dbReference type="Proteomes" id="UP000019102"/>
    </source>
</evidence>
<dbReference type="GO" id="GO:0003960">
    <property type="term" value="F:quinone reductase (NADPH) activity"/>
    <property type="evidence" value="ECO:0007669"/>
    <property type="project" value="TreeGrafter"/>
</dbReference>
<sequence>MGANYWEKNYHSIAVDGRWILIGLLGGSTLKEFNLMKLMAKRIQLTGTLLTPRSDQYKADLTRDFYENTIHYFEKKVLTPVIDQVFSIEDVAKAHQHMEANKNIGKIILKVH</sequence>
<dbReference type="Gene3D" id="3.90.180.10">
    <property type="entry name" value="Medium-chain alcohol dehydrogenases, catalytic domain"/>
    <property type="match status" value="1"/>
</dbReference>
<dbReference type="GO" id="GO:0070402">
    <property type="term" value="F:NADPH binding"/>
    <property type="evidence" value="ECO:0007669"/>
    <property type="project" value="TreeGrafter"/>
</dbReference>
<gene>
    <name evidence="3" type="ORF">JCM21714_2533</name>
</gene>